<comment type="caution">
    <text evidence="1">The sequence shown here is derived from an EMBL/GenBank/DDBJ whole genome shotgun (WGS) entry which is preliminary data.</text>
</comment>
<reference evidence="1 2" key="1">
    <citation type="submission" date="2020-02" db="EMBL/GenBank/DDBJ databases">
        <authorList>
            <person name="Hogendoorn C."/>
        </authorList>
    </citation>
    <scope>NUCLEOTIDE SEQUENCE [LARGE SCALE GENOMIC DNA]</scope>
    <source>
        <strain evidence="1">METHB21</strain>
    </source>
</reference>
<protein>
    <submittedName>
        <fullName evidence="1">Putative cytoplasmic protein,SciE</fullName>
    </submittedName>
</protein>
<dbReference type="Proteomes" id="UP000494216">
    <property type="component" value="Unassembled WGS sequence"/>
</dbReference>
<dbReference type="AlphaFoldDB" id="A0A8S0XHF7"/>
<dbReference type="Pfam" id="PF07024">
    <property type="entry name" value="ImpE"/>
    <property type="match status" value="1"/>
</dbReference>
<dbReference type="EMBL" id="CADCXN010000024">
    <property type="protein sequence ID" value="CAA9889681.1"/>
    <property type="molecule type" value="Genomic_DNA"/>
</dbReference>
<organism evidence="1 2">
    <name type="scientific">Candidatus Methylobacter favarea</name>
    <dbReference type="NCBI Taxonomy" id="2707345"/>
    <lineage>
        <taxon>Bacteria</taxon>
        <taxon>Pseudomonadati</taxon>
        <taxon>Pseudomonadota</taxon>
        <taxon>Gammaproteobacteria</taxon>
        <taxon>Methylococcales</taxon>
        <taxon>Methylococcaceae</taxon>
        <taxon>Methylobacter</taxon>
    </lineage>
</organism>
<dbReference type="SUPFAM" id="SSF144059">
    <property type="entry name" value="ImpE-like"/>
    <property type="match status" value="1"/>
</dbReference>
<dbReference type="Gene3D" id="1.25.40.10">
    <property type="entry name" value="Tetratricopeptide repeat domain"/>
    <property type="match status" value="1"/>
</dbReference>
<keyword evidence="2" id="KW-1185">Reference proteome</keyword>
<dbReference type="InterPro" id="IPR009211">
    <property type="entry name" value="TagJ"/>
</dbReference>
<proteinExistence type="predicted"/>
<gene>
    <name evidence="1" type="primary">sciE</name>
    <name evidence="1" type="ORF">METHB2_120040</name>
</gene>
<accession>A0A8S0XHF7</accession>
<name>A0A8S0XHF7_9GAMM</name>
<evidence type="ECO:0000313" key="1">
    <source>
        <dbReference type="EMBL" id="CAA9889681.1"/>
    </source>
</evidence>
<evidence type="ECO:0000313" key="2">
    <source>
        <dbReference type="Proteomes" id="UP000494216"/>
    </source>
</evidence>
<sequence length="272" mass="30571">MTAEEYLKHGDIKAALQQLQEQVKAHPAKVEYRIFLFQLLSVMGQWDRALTQLNVAGSLDNASLAMVSMYRQVIACERFREAVFSGDGEPVVFGHPEEWVALLVQALKLTAQGQYLKSRTLRKRAFELAPGCSGTIDTQNFDWLADSDARLGPVIEVIIEGRYLWAPQQRIHSIIIETPVDLRDVIWLPAHFAWSNGGESYGLIPARYPASYQSDDPLLALSRKTEWKNCGDESFLGFGQKIWVTESADYPLMDVRTIQFNSSDEAATGAEE</sequence>
<dbReference type="InterPro" id="IPR011990">
    <property type="entry name" value="TPR-like_helical_dom_sf"/>
</dbReference>
<dbReference type="RefSeq" id="WP_174624667.1">
    <property type="nucleotide sequence ID" value="NZ_CADCXN010000024.1"/>
</dbReference>
<dbReference type="PIRSF" id="PIRSF029288">
    <property type="entry name" value="SciE_ImpE"/>
    <property type="match status" value="1"/>
</dbReference>